<dbReference type="InterPro" id="IPR004155">
    <property type="entry name" value="PBS_lyase_HEAT"/>
</dbReference>
<evidence type="ECO:0008006" key="4">
    <source>
        <dbReference type="Google" id="ProtNLM"/>
    </source>
</evidence>
<evidence type="ECO:0000313" key="2">
    <source>
        <dbReference type="EMBL" id="TMQ51828.1"/>
    </source>
</evidence>
<protein>
    <recommendedName>
        <fullName evidence="4">HEAT repeat domain-containing protein</fullName>
    </recommendedName>
</protein>
<keyword evidence="1" id="KW-0472">Membrane</keyword>
<gene>
    <name evidence="2" type="ORF">E6K73_04855</name>
</gene>
<dbReference type="Proteomes" id="UP000320184">
    <property type="component" value="Unassembled WGS sequence"/>
</dbReference>
<feature type="transmembrane region" description="Helical" evidence="1">
    <location>
        <begin position="15"/>
        <end position="37"/>
    </location>
</feature>
<dbReference type="EMBL" id="VBOT01000053">
    <property type="protein sequence ID" value="TMQ51828.1"/>
    <property type="molecule type" value="Genomic_DNA"/>
</dbReference>
<dbReference type="Pfam" id="PF13646">
    <property type="entry name" value="HEAT_2"/>
    <property type="match status" value="1"/>
</dbReference>
<dbReference type="SMART" id="SM00567">
    <property type="entry name" value="EZ_HEAT"/>
    <property type="match status" value="3"/>
</dbReference>
<evidence type="ECO:0000256" key="1">
    <source>
        <dbReference type="SAM" id="Phobius"/>
    </source>
</evidence>
<name>A0A538SKC8_UNCEI</name>
<comment type="caution">
    <text evidence="2">The sequence shown here is derived from an EMBL/GenBank/DDBJ whole genome shotgun (WGS) entry which is preliminary data.</text>
</comment>
<dbReference type="SUPFAM" id="SSF48371">
    <property type="entry name" value="ARM repeat"/>
    <property type="match status" value="1"/>
</dbReference>
<dbReference type="InterPro" id="IPR016024">
    <property type="entry name" value="ARM-type_fold"/>
</dbReference>
<organism evidence="2 3">
    <name type="scientific">Eiseniibacteriota bacterium</name>
    <dbReference type="NCBI Taxonomy" id="2212470"/>
    <lineage>
        <taxon>Bacteria</taxon>
        <taxon>Candidatus Eiseniibacteriota</taxon>
    </lineage>
</organism>
<dbReference type="AlphaFoldDB" id="A0A538SKC8"/>
<dbReference type="InterPro" id="IPR011989">
    <property type="entry name" value="ARM-like"/>
</dbReference>
<accession>A0A538SKC8</accession>
<evidence type="ECO:0000313" key="3">
    <source>
        <dbReference type="Proteomes" id="UP000320184"/>
    </source>
</evidence>
<reference evidence="2 3" key="1">
    <citation type="journal article" date="2019" name="Nat. Microbiol.">
        <title>Mediterranean grassland soil C-N compound turnover is dependent on rainfall and depth, and is mediated by genomically divergent microorganisms.</title>
        <authorList>
            <person name="Diamond S."/>
            <person name="Andeer P.F."/>
            <person name="Li Z."/>
            <person name="Crits-Christoph A."/>
            <person name="Burstein D."/>
            <person name="Anantharaman K."/>
            <person name="Lane K.R."/>
            <person name="Thomas B.C."/>
            <person name="Pan C."/>
            <person name="Northen T.R."/>
            <person name="Banfield J.F."/>
        </authorList>
    </citation>
    <scope>NUCLEOTIDE SEQUENCE [LARGE SCALE GENOMIC DNA]</scope>
    <source>
        <strain evidence="2">WS_3</strain>
    </source>
</reference>
<sequence>MPKKEADMPAPSPTLFLAAAVLLAAIATGFGVARLGARRSRRLSRRRVATLERELARFLDSKSTARALRRAVRSADPSAFWAALETLSLGLGRAERARLSGALERNPFAAAERRALEDDSPWRAELAARRLSLLRSPASRRALRRTLARGPEVVSLAAAMALARDRDARALRWIVDHPETLRRRGRAARTALLRAFGRGALPVLAESLQREAGDGWFERSAIEALAHGRYLPAAAAIERRLRHPDMEVRAASARALGWLGAGDSTASILGALEDEAWQVRAQAARALGLIGASTALVPLASALTDRAWWVRRHAAYALRSLGPGGIEALSRAAARSPDPYAREMAREALEAEPGLPAG</sequence>
<keyword evidence="1" id="KW-1133">Transmembrane helix</keyword>
<dbReference type="Gene3D" id="1.25.10.10">
    <property type="entry name" value="Leucine-rich Repeat Variant"/>
    <property type="match status" value="1"/>
</dbReference>
<proteinExistence type="predicted"/>
<keyword evidence="1" id="KW-0812">Transmembrane</keyword>